<dbReference type="EMBL" id="MHTX01000037">
    <property type="protein sequence ID" value="OHA67553.1"/>
    <property type="molecule type" value="Genomic_DNA"/>
</dbReference>
<dbReference type="Proteomes" id="UP000179258">
    <property type="component" value="Unassembled WGS sequence"/>
</dbReference>
<reference evidence="1 2" key="1">
    <citation type="journal article" date="2016" name="Nat. Commun.">
        <title>Thousands of microbial genomes shed light on interconnected biogeochemical processes in an aquifer system.</title>
        <authorList>
            <person name="Anantharaman K."/>
            <person name="Brown C.T."/>
            <person name="Hug L.A."/>
            <person name="Sharon I."/>
            <person name="Castelle C.J."/>
            <person name="Probst A.J."/>
            <person name="Thomas B.C."/>
            <person name="Singh A."/>
            <person name="Wilkins M.J."/>
            <person name="Karaoz U."/>
            <person name="Brodie E.L."/>
            <person name="Williams K.H."/>
            <person name="Hubbard S.S."/>
            <person name="Banfield J.F."/>
        </authorList>
    </citation>
    <scope>NUCLEOTIDE SEQUENCE [LARGE SCALE GENOMIC DNA]</scope>
</reference>
<dbReference type="InterPro" id="IPR024083">
    <property type="entry name" value="Fumarase/histidase_N"/>
</dbReference>
<organism evidence="1 2">
    <name type="scientific">Candidatus Wildermuthbacteria bacterium RIFCSPHIGHO2_02_FULL_47_17</name>
    <dbReference type="NCBI Taxonomy" id="1802452"/>
    <lineage>
        <taxon>Bacteria</taxon>
        <taxon>Candidatus Wildermuthiibacteriota</taxon>
    </lineage>
</organism>
<name>A0A1G2R411_9BACT</name>
<dbReference type="Gene3D" id="1.10.275.10">
    <property type="entry name" value="Fumarase/aspartase (N-terminal domain)"/>
    <property type="match status" value="1"/>
</dbReference>
<evidence type="ECO:0000313" key="2">
    <source>
        <dbReference type="Proteomes" id="UP000179258"/>
    </source>
</evidence>
<dbReference type="InterPro" id="IPR001106">
    <property type="entry name" value="Aromatic_Lyase"/>
</dbReference>
<proteinExistence type="predicted"/>
<evidence type="ECO:0000313" key="1">
    <source>
        <dbReference type="EMBL" id="OHA67553.1"/>
    </source>
</evidence>
<dbReference type="Pfam" id="PF00221">
    <property type="entry name" value="Lyase_aromatic"/>
    <property type="match status" value="1"/>
</dbReference>
<protein>
    <recommendedName>
        <fullName evidence="3">Histidine ammonia-lyase</fullName>
    </recommendedName>
</protein>
<accession>A0A1G2R411</accession>
<dbReference type="Gene3D" id="1.20.200.10">
    <property type="entry name" value="Fumarase/aspartase (Central domain)"/>
    <property type="match status" value="1"/>
</dbReference>
<dbReference type="InterPro" id="IPR008948">
    <property type="entry name" value="L-Aspartase-like"/>
</dbReference>
<dbReference type="PANTHER" id="PTHR10362">
    <property type="entry name" value="HISTIDINE AMMONIA-LYASE"/>
    <property type="match status" value="1"/>
</dbReference>
<dbReference type="AlphaFoldDB" id="A0A1G2R411"/>
<comment type="caution">
    <text evidence="1">The sequence shown here is derived from an EMBL/GenBank/DDBJ whole genome shotgun (WGS) entry which is preliminary data.</text>
</comment>
<evidence type="ECO:0008006" key="3">
    <source>
        <dbReference type="Google" id="ProtNLM"/>
    </source>
</evidence>
<dbReference type="GO" id="GO:0016841">
    <property type="term" value="F:ammonia-lyase activity"/>
    <property type="evidence" value="ECO:0007669"/>
    <property type="project" value="UniProtKB-ARBA"/>
</dbReference>
<dbReference type="CDD" id="cd00332">
    <property type="entry name" value="PAL-HAL"/>
    <property type="match status" value="1"/>
</dbReference>
<sequence>MKKTISLNDFIAFCSGNYRKITLTRREWAYISETRKIWEDLAAKQQVYGFNTGIGPFFKEYIPPELQAEFQRNMLLRHAAGVGEFLSDEEARGMMFLLINMLRRGYSCISRETLERLIDIFNSNIVPIPGMRIPEHGSVGASGDLAPQAHLARFLVAIGYCELKPGEALALLNGTHFMTSLLARTVYCSDVLAKTADVAAALTILALKGNLEALDSRLHALRLHPEQSRAARNIKRLFGEADFSAQALQDSYSLRCTAQVHGPVNEAIDQARRVVEREINSITCNPVLIADEIIHGGNFHGQILAMQADFLAIALATLANISERRIDRLLNGQLSGLPQFLSQCPGLDSGLMIAQYTAADLCAENKILSHPASVDSIPLAAGQEDFVSMGAGAVRKARKVCSNAAKVLAIELLCAVRALDLLNFSGPEEFPLTRIYKTIKSHNITGNGVTLSEQIQATVKLVEYGIVAQDAERAVEKSRRHI</sequence>
<gene>
    <name evidence="1" type="ORF">A3D59_02145</name>
</gene>
<dbReference type="SUPFAM" id="SSF48557">
    <property type="entry name" value="L-aspartase-like"/>
    <property type="match status" value="1"/>
</dbReference>